<name>A0A238ZWV2_9BACT</name>
<dbReference type="PANTHER" id="PTHR43031">
    <property type="entry name" value="FAD-DEPENDENT OXIDOREDUCTASE"/>
    <property type="match status" value="1"/>
</dbReference>
<proteinExistence type="predicted"/>
<accession>A0A238ZWV2</accession>
<evidence type="ECO:0000313" key="3">
    <source>
        <dbReference type="Proteomes" id="UP000198405"/>
    </source>
</evidence>
<dbReference type="Pfam" id="PF00581">
    <property type="entry name" value="Rhodanese"/>
    <property type="match status" value="1"/>
</dbReference>
<dbReference type="PROSITE" id="PS50206">
    <property type="entry name" value="RHODANESE_3"/>
    <property type="match status" value="1"/>
</dbReference>
<dbReference type="RefSeq" id="WP_089323538.1">
    <property type="nucleotide sequence ID" value="NZ_FZOB01000013.1"/>
</dbReference>
<evidence type="ECO:0000259" key="1">
    <source>
        <dbReference type="PROSITE" id="PS50206"/>
    </source>
</evidence>
<dbReference type="InterPro" id="IPR001763">
    <property type="entry name" value="Rhodanese-like_dom"/>
</dbReference>
<dbReference type="Gene3D" id="3.40.250.10">
    <property type="entry name" value="Rhodanese-like domain"/>
    <property type="match status" value="1"/>
</dbReference>
<dbReference type="AlphaFoldDB" id="A0A238ZWV2"/>
<reference evidence="3" key="1">
    <citation type="submission" date="2017-06" db="EMBL/GenBank/DDBJ databases">
        <authorList>
            <person name="Varghese N."/>
            <person name="Submissions S."/>
        </authorList>
    </citation>
    <scope>NUCLEOTIDE SEQUENCE [LARGE SCALE GENOMIC DNA]</scope>
    <source>
        <strain evidence="3">DSM 15668</strain>
    </source>
</reference>
<sequence length="125" mass="14138">MDQLLKSMDFDFWASGESKISAEKFFPMWKEGKAIMIDVRDEKETALIPLGKFGINIPINQLPDRLSELPEDKLLCLFCAGKLKAAMAYIYLKSKGFDNVKILAATLEEFVSFIKPGKIKKMGLE</sequence>
<dbReference type="SUPFAM" id="SSF52821">
    <property type="entry name" value="Rhodanese/Cell cycle control phosphatase"/>
    <property type="match status" value="1"/>
</dbReference>
<keyword evidence="3" id="KW-1185">Reference proteome</keyword>
<dbReference type="GO" id="GO:0016740">
    <property type="term" value="F:transferase activity"/>
    <property type="evidence" value="ECO:0007669"/>
    <property type="project" value="UniProtKB-KW"/>
</dbReference>
<dbReference type="InterPro" id="IPR036873">
    <property type="entry name" value="Rhodanese-like_dom_sf"/>
</dbReference>
<dbReference type="Proteomes" id="UP000198405">
    <property type="component" value="Unassembled WGS sequence"/>
</dbReference>
<dbReference type="EMBL" id="FZOB01000013">
    <property type="protein sequence ID" value="SNR87926.1"/>
    <property type="molecule type" value="Genomic_DNA"/>
</dbReference>
<keyword evidence="2" id="KW-0808">Transferase</keyword>
<dbReference type="SMART" id="SM00450">
    <property type="entry name" value="RHOD"/>
    <property type="match status" value="1"/>
</dbReference>
<dbReference type="PANTHER" id="PTHR43031:SF16">
    <property type="entry name" value="OXIDOREDUCTASE"/>
    <property type="match status" value="1"/>
</dbReference>
<organism evidence="2 3">
    <name type="scientific">Desulfurobacterium atlanticum</name>
    <dbReference type="NCBI Taxonomy" id="240169"/>
    <lineage>
        <taxon>Bacteria</taxon>
        <taxon>Pseudomonadati</taxon>
        <taxon>Aquificota</taxon>
        <taxon>Aquificia</taxon>
        <taxon>Desulfurobacteriales</taxon>
        <taxon>Desulfurobacteriaceae</taxon>
        <taxon>Desulfurobacterium</taxon>
    </lineage>
</organism>
<evidence type="ECO:0000313" key="2">
    <source>
        <dbReference type="EMBL" id="SNR87926.1"/>
    </source>
</evidence>
<protein>
    <submittedName>
        <fullName evidence="2">Rhodanese-related sulfurtransferase</fullName>
    </submittedName>
</protein>
<feature type="domain" description="Rhodanese" evidence="1">
    <location>
        <begin position="30"/>
        <end position="106"/>
    </location>
</feature>
<gene>
    <name evidence="2" type="ORF">SAMN06265340_11310</name>
</gene>
<dbReference type="InterPro" id="IPR050229">
    <property type="entry name" value="GlpE_sulfurtransferase"/>
</dbReference>
<dbReference type="OrthoDB" id="9800872at2"/>